<evidence type="ECO:0000313" key="1">
    <source>
        <dbReference type="EMBL" id="PWA75392.1"/>
    </source>
</evidence>
<dbReference type="STRING" id="35608.A0A2U1NPG2"/>
<dbReference type="Proteomes" id="UP000245207">
    <property type="component" value="Unassembled WGS sequence"/>
</dbReference>
<dbReference type="Gene3D" id="2.30.30.380">
    <property type="entry name" value="Zn-finger domain of Sec23/24"/>
    <property type="match status" value="1"/>
</dbReference>
<gene>
    <name evidence="1" type="ORF">CTI12_AA164500</name>
</gene>
<evidence type="ECO:0000313" key="2">
    <source>
        <dbReference type="Proteomes" id="UP000245207"/>
    </source>
</evidence>
<organism evidence="1 2">
    <name type="scientific">Artemisia annua</name>
    <name type="common">Sweet wormwood</name>
    <dbReference type="NCBI Taxonomy" id="35608"/>
    <lineage>
        <taxon>Eukaryota</taxon>
        <taxon>Viridiplantae</taxon>
        <taxon>Streptophyta</taxon>
        <taxon>Embryophyta</taxon>
        <taxon>Tracheophyta</taxon>
        <taxon>Spermatophyta</taxon>
        <taxon>Magnoliopsida</taxon>
        <taxon>eudicotyledons</taxon>
        <taxon>Gunneridae</taxon>
        <taxon>Pentapetalae</taxon>
        <taxon>asterids</taxon>
        <taxon>campanulids</taxon>
        <taxon>Asterales</taxon>
        <taxon>Asteraceae</taxon>
        <taxon>Asteroideae</taxon>
        <taxon>Anthemideae</taxon>
        <taxon>Artemisiinae</taxon>
        <taxon>Artemisia</taxon>
    </lineage>
</organism>
<protein>
    <submittedName>
        <fullName evidence="1">Gelsolin domain-containing protein</fullName>
    </submittedName>
</protein>
<accession>A0A2U1NPG2</accession>
<comment type="caution">
    <text evidence="1">The sequence shown here is derived from an EMBL/GenBank/DDBJ whole genome shotgun (WGS) entry which is preliminary data.</text>
</comment>
<sequence>MTANPMAWDGPLTQWYTFISYVKQKFFPCILVTFTFLLFCEENGTSSKLSSSNGDYARKCFIALWRDEEGTRSGCGFTDETTPSYQCNLGPDGRRRDADEWPDLCSGAVEFVAIREIPGSCESDP</sequence>
<dbReference type="AlphaFoldDB" id="A0A2U1NPG2"/>
<dbReference type="OrthoDB" id="1742195at2759"/>
<name>A0A2U1NPG2_ARTAN</name>
<reference evidence="1 2" key="1">
    <citation type="journal article" date="2018" name="Mol. Plant">
        <title>The genome of Artemisia annua provides insight into the evolution of Asteraceae family and artemisinin biosynthesis.</title>
        <authorList>
            <person name="Shen Q."/>
            <person name="Zhang L."/>
            <person name="Liao Z."/>
            <person name="Wang S."/>
            <person name="Yan T."/>
            <person name="Shi P."/>
            <person name="Liu M."/>
            <person name="Fu X."/>
            <person name="Pan Q."/>
            <person name="Wang Y."/>
            <person name="Lv Z."/>
            <person name="Lu X."/>
            <person name="Zhang F."/>
            <person name="Jiang W."/>
            <person name="Ma Y."/>
            <person name="Chen M."/>
            <person name="Hao X."/>
            <person name="Li L."/>
            <person name="Tang Y."/>
            <person name="Lv G."/>
            <person name="Zhou Y."/>
            <person name="Sun X."/>
            <person name="Brodelius P.E."/>
            <person name="Rose J.K.C."/>
            <person name="Tang K."/>
        </authorList>
    </citation>
    <scope>NUCLEOTIDE SEQUENCE [LARGE SCALE GENOMIC DNA]</scope>
    <source>
        <strain evidence="2">cv. Huhao1</strain>
        <tissue evidence="1">Leaf</tissue>
    </source>
</reference>
<dbReference type="EMBL" id="PKPP01002420">
    <property type="protein sequence ID" value="PWA75392.1"/>
    <property type="molecule type" value="Genomic_DNA"/>
</dbReference>
<keyword evidence="2" id="KW-1185">Reference proteome</keyword>
<proteinExistence type="predicted"/>